<dbReference type="PROSITE" id="PS51257">
    <property type="entry name" value="PROKAR_LIPOPROTEIN"/>
    <property type="match status" value="1"/>
</dbReference>
<dbReference type="HOGENOM" id="CLU_1665990_0_0_6"/>
<dbReference type="STRING" id="395493.BegalDRAFT_3378"/>
<feature type="compositionally biased region" description="Low complexity" evidence="1">
    <location>
        <begin position="62"/>
        <end position="82"/>
    </location>
</feature>
<dbReference type="RefSeq" id="WP_002692039.1">
    <property type="nucleotide sequence ID" value="NZ_JH600070.1"/>
</dbReference>
<dbReference type="AlphaFoldDB" id="I3CKQ3"/>
<feature type="region of interest" description="Disordered" evidence="1">
    <location>
        <begin position="53"/>
        <end position="158"/>
    </location>
</feature>
<organism evidence="2 3">
    <name type="scientific">Beggiatoa alba B18LD</name>
    <dbReference type="NCBI Taxonomy" id="395493"/>
    <lineage>
        <taxon>Bacteria</taxon>
        <taxon>Pseudomonadati</taxon>
        <taxon>Pseudomonadota</taxon>
        <taxon>Gammaproteobacteria</taxon>
        <taxon>Thiotrichales</taxon>
        <taxon>Thiotrichaceae</taxon>
        <taxon>Beggiatoa</taxon>
    </lineage>
</organism>
<name>I3CKQ3_9GAMM</name>
<proteinExistence type="predicted"/>
<feature type="compositionally biased region" description="Acidic residues" evidence="1">
    <location>
        <begin position="114"/>
        <end position="126"/>
    </location>
</feature>
<reference evidence="2 3" key="1">
    <citation type="submission" date="2011-11" db="EMBL/GenBank/DDBJ databases">
        <title>Improved High-Quality Draft sequence of Beggiatoa alba B18lD.</title>
        <authorList>
            <consortium name="US DOE Joint Genome Institute"/>
            <person name="Lucas S."/>
            <person name="Han J."/>
            <person name="Lapidus A."/>
            <person name="Cheng J.-F."/>
            <person name="Goodwin L."/>
            <person name="Pitluck S."/>
            <person name="Peters L."/>
            <person name="Mikhailova N."/>
            <person name="Held B."/>
            <person name="Detter J.C."/>
            <person name="Han C."/>
            <person name="Tapia R."/>
            <person name="Land M."/>
            <person name="Hauser L."/>
            <person name="Kyrpides N."/>
            <person name="Ivanova N."/>
            <person name="Pagani I."/>
            <person name="Samuel K."/>
            <person name="Teske A."/>
            <person name="Mueller J."/>
            <person name="Woyke T."/>
        </authorList>
    </citation>
    <scope>NUCLEOTIDE SEQUENCE [LARGE SCALE GENOMIC DNA]</scope>
    <source>
        <strain evidence="2 3">B18LD</strain>
    </source>
</reference>
<accession>I3CKQ3</accession>
<dbReference type="OrthoDB" id="9985779at2"/>
<evidence type="ECO:0000313" key="2">
    <source>
        <dbReference type="EMBL" id="EIJ44196.1"/>
    </source>
</evidence>
<sequence length="158" mass="16501">MKRLINLITLSVTVGCATGCSIVVPFLDKSWVDNPSYESGKIMQPLTVSSELANNNASQHISTSSSTTNKKTPATSTATTAPVITPKLAEPKPTLAPHTTTKPNTSPNARVETAEPDSIDTTDENLTETPLEQPITLEPLGTAKKGGLGSGGFKTPSP</sequence>
<evidence type="ECO:0008006" key="4">
    <source>
        <dbReference type="Google" id="ProtNLM"/>
    </source>
</evidence>
<dbReference type="Proteomes" id="UP000005744">
    <property type="component" value="Unassembled WGS sequence"/>
</dbReference>
<protein>
    <recommendedName>
        <fullName evidence="4">Lipoprotein</fullName>
    </recommendedName>
</protein>
<keyword evidence="3" id="KW-1185">Reference proteome</keyword>
<evidence type="ECO:0000256" key="1">
    <source>
        <dbReference type="SAM" id="MobiDB-lite"/>
    </source>
</evidence>
<gene>
    <name evidence="2" type="ORF">BegalDRAFT_3378</name>
</gene>
<feature type="compositionally biased region" description="Polar residues" evidence="1">
    <location>
        <begin position="97"/>
        <end position="108"/>
    </location>
</feature>
<dbReference type="EMBL" id="JH600070">
    <property type="protein sequence ID" value="EIJ44196.1"/>
    <property type="molecule type" value="Genomic_DNA"/>
</dbReference>
<evidence type="ECO:0000313" key="3">
    <source>
        <dbReference type="Proteomes" id="UP000005744"/>
    </source>
</evidence>